<dbReference type="Pfam" id="PF00440">
    <property type="entry name" value="TetR_N"/>
    <property type="match status" value="1"/>
</dbReference>
<dbReference type="Gene3D" id="1.10.357.10">
    <property type="entry name" value="Tetracycline Repressor, domain 2"/>
    <property type="match status" value="1"/>
</dbReference>
<dbReference type="InterPro" id="IPR036271">
    <property type="entry name" value="Tet_transcr_reg_TetR-rel_C_sf"/>
</dbReference>
<dbReference type="InterPro" id="IPR001647">
    <property type="entry name" value="HTH_TetR"/>
</dbReference>
<dbReference type="InterPro" id="IPR009057">
    <property type="entry name" value="Homeodomain-like_sf"/>
</dbReference>
<dbReference type="PROSITE" id="PS50977">
    <property type="entry name" value="HTH_TETR_2"/>
    <property type="match status" value="1"/>
</dbReference>
<keyword evidence="1 2" id="KW-0238">DNA-binding</keyword>
<keyword evidence="5" id="KW-1185">Reference proteome</keyword>
<dbReference type="EMBL" id="JAELVQ010000001">
    <property type="protein sequence ID" value="MBJ6366713.1"/>
    <property type="molecule type" value="Genomic_DNA"/>
</dbReference>
<reference evidence="4" key="1">
    <citation type="submission" date="2020-12" db="EMBL/GenBank/DDBJ databases">
        <title>Snuella sp. nov., isolated from sediment in Incheon.</title>
        <authorList>
            <person name="Kim W."/>
        </authorList>
    </citation>
    <scope>NUCLEOTIDE SEQUENCE</scope>
    <source>
        <strain evidence="4">CAU 1569</strain>
    </source>
</reference>
<dbReference type="InterPro" id="IPR050624">
    <property type="entry name" value="HTH-type_Tx_Regulator"/>
</dbReference>
<dbReference type="Gene3D" id="1.10.10.60">
    <property type="entry name" value="Homeodomain-like"/>
    <property type="match status" value="1"/>
</dbReference>
<dbReference type="Proteomes" id="UP000610931">
    <property type="component" value="Unassembled WGS sequence"/>
</dbReference>
<evidence type="ECO:0000313" key="5">
    <source>
        <dbReference type="Proteomes" id="UP000610931"/>
    </source>
</evidence>
<dbReference type="SUPFAM" id="SSF46689">
    <property type="entry name" value="Homeodomain-like"/>
    <property type="match status" value="1"/>
</dbReference>
<dbReference type="PRINTS" id="PR00455">
    <property type="entry name" value="HTHTETR"/>
</dbReference>
<dbReference type="AlphaFoldDB" id="A0A8J7J251"/>
<feature type="DNA-binding region" description="H-T-H motif" evidence="2">
    <location>
        <begin position="22"/>
        <end position="41"/>
    </location>
</feature>
<evidence type="ECO:0000256" key="1">
    <source>
        <dbReference type="ARBA" id="ARBA00023125"/>
    </source>
</evidence>
<sequence>MRDKILTNATELFLNYGFKSVTMDDLANKIGISKKTIYQHFDNKTKLVEATTLYIFDLISQGIDCICALDKNPIEEIYQIKKFVMEHLKDEKSSPQYQLQKYYPKIFETLKDKQFSVMQKCVINNLERGVNTGLYRETINIDFIARIYFSSVLSLKDKTLFPQKDFSMTMLMDNYLEYHLRGICTPKGLEILTKHINR</sequence>
<feature type="domain" description="HTH tetR-type" evidence="3">
    <location>
        <begin position="1"/>
        <end position="59"/>
    </location>
</feature>
<name>A0A8J7J251_9FLAO</name>
<accession>A0A8J7J251</accession>
<evidence type="ECO:0000259" key="3">
    <source>
        <dbReference type="PROSITE" id="PS50977"/>
    </source>
</evidence>
<organism evidence="4 5">
    <name type="scientific">Snuella sedimenti</name>
    <dbReference type="NCBI Taxonomy" id="2798802"/>
    <lineage>
        <taxon>Bacteria</taxon>
        <taxon>Pseudomonadati</taxon>
        <taxon>Bacteroidota</taxon>
        <taxon>Flavobacteriia</taxon>
        <taxon>Flavobacteriales</taxon>
        <taxon>Flavobacteriaceae</taxon>
        <taxon>Snuella</taxon>
    </lineage>
</organism>
<evidence type="ECO:0000313" key="4">
    <source>
        <dbReference type="EMBL" id="MBJ6366713.1"/>
    </source>
</evidence>
<dbReference type="PANTHER" id="PTHR43479">
    <property type="entry name" value="ACREF/ENVCD OPERON REPRESSOR-RELATED"/>
    <property type="match status" value="1"/>
</dbReference>
<evidence type="ECO:0000256" key="2">
    <source>
        <dbReference type="PROSITE-ProRule" id="PRU00335"/>
    </source>
</evidence>
<dbReference type="SUPFAM" id="SSF48498">
    <property type="entry name" value="Tetracyclin repressor-like, C-terminal domain"/>
    <property type="match status" value="1"/>
</dbReference>
<protein>
    <submittedName>
        <fullName evidence="4">TetR/AcrR family transcriptional regulator</fullName>
    </submittedName>
</protein>
<dbReference type="RefSeq" id="WP_199112397.1">
    <property type="nucleotide sequence ID" value="NZ_JAELVQ010000001.1"/>
</dbReference>
<dbReference type="PANTHER" id="PTHR43479:SF11">
    <property type="entry name" value="ACREF_ENVCD OPERON REPRESSOR-RELATED"/>
    <property type="match status" value="1"/>
</dbReference>
<gene>
    <name evidence="4" type="ORF">JF259_01300</name>
</gene>
<comment type="caution">
    <text evidence="4">The sequence shown here is derived from an EMBL/GenBank/DDBJ whole genome shotgun (WGS) entry which is preliminary data.</text>
</comment>
<dbReference type="GO" id="GO:0003677">
    <property type="term" value="F:DNA binding"/>
    <property type="evidence" value="ECO:0007669"/>
    <property type="project" value="UniProtKB-UniRule"/>
</dbReference>
<proteinExistence type="predicted"/>